<protein>
    <submittedName>
        <fullName evidence="2">Molybdopterin-guanine dinucleotide biosynthesis protein MobA</fullName>
    </submittedName>
</protein>
<dbReference type="PANTHER" id="PTHR43777">
    <property type="entry name" value="MOLYBDENUM COFACTOR CYTIDYLYLTRANSFERASE"/>
    <property type="match status" value="1"/>
</dbReference>
<dbReference type="GO" id="GO:0016779">
    <property type="term" value="F:nucleotidyltransferase activity"/>
    <property type="evidence" value="ECO:0007669"/>
    <property type="project" value="UniProtKB-ARBA"/>
</dbReference>
<reference evidence="2" key="1">
    <citation type="journal article" date="2014" name="Int. J. Syst. Evol. Microbiol.">
        <title>Complete genome sequence of Corynebacterium casei LMG S-19264T (=DSM 44701T), isolated from a smear-ripened cheese.</title>
        <authorList>
            <consortium name="US DOE Joint Genome Institute (JGI-PGF)"/>
            <person name="Walter F."/>
            <person name="Albersmeier A."/>
            <person name="Kalinowski J."/>
            <person name="Ruckert C."/>
        </authorList>
    </citation>
    <scope>NUCLEOTIDE SEQUENCE</scope>
    <source>
        <strain evidence="2">CGMCC 1.15478</strain>
    </source>
</reference>
<comment type="caution">
    <text evidence="2">The sequence shown here is derived from an EMBL/GenBank/DDBJ whole genome shotgun (WGS) entry which is preliminary data.</text>
</comment>
<feature type="domain" description="MobA-like NTP transferase" evidence="1">
    <location>
        <begin position="7"/>
        <end position="166"/>
    </location>
</feature>
<accession>A0A916U8I0</accession>
<dbReference type="Pfam" id="PF12804">
    <property type="entry name" value="NTP_transf_3"/>
    <property type="match status" value="1"/>
</dbReference>
<gene>
    <name evidence="2" type="ORF">GCM10011410_14370</name>
</gene>
<reference evidence="2" key="2">
    <citation type="submission" date="2020-09" db="EMBL/GenBank/DDBJ databases">
        <authorList>
            <person name="Sun Q."/>
            <person name="Zhou Y."/>
        </authorList>
    </citation>
    <scope>NUCLEOTIDE SEQUENCE</scope>
    <source>
        <strain evidence="2">CGMCC 1.15478</strain>
    </source>
</reference>
<sequence>MALNIVGVLLAAGAGRRFGGPKILAHDGAWLTHAAASLHLGGCSRVFVTTGAARPPMPIGCDELWVPQWREGVSASVRAAIHSVSAATSENGEPDILVLHTIDTPDIGAEVIRRVVNAVSGKSSLARAVFDGIPGHPVAIGRAHFAGLLATVHGDAGARHYLHQHHTMHVECGDLATGADVDTKGPA</sequence>
<dbReference type="RefSeq" id="WP_229675808.1">
    <property type="nucleotide sequence ID" value="NZ_BMJH01000001.1"/>
</dbReference>
<dbReference type="EMBL" id="BMJH01000001">
    <property type="protein sequence ID" value="GGC63071.1"/>
    <property type="molecule type" value="Genomic_DNA"/>
</dbReference>
<dbReference type="PANTHER" id="PTHR43777:SF1">
    <property type="entry name" value="MOLYBDENUM COFACTOR CYTIDYLYLTRANSFERASE"/>
    <property type="match status" value="1"/>
</dbReference>
<evidence type="ECO:0000313" key="2">
    <source>
        <dbReference type="EMBL" id="GGC63071.1"/>
    </source>
</evidence>
<name>A0A916U8I0_9ACTN</name>
<evidence type="ECO:0000313" key="3">
    <source>
        <dbReference type="Proteomes" id="UP000641514"/>
    </source>
</evidence>
<dbReference type="CDD" id="cd04182">
    <property type="entry name" value="GT_2_like_f"/>
    <property type="match status" value="1"/>
</dbReference>
<organism evidence="2 3">
    <name type="scientific">Hoyosella rhizosphaerae</name>
    <dbReference type="NCBI Taxonomy" id="1755582"/>
    <lineage>
        <taxon>Bacteria</taxon>
        <taxon>Bacillati</taxon>
        <taxon>Actinomycetota</taxon>
        <taxon>Actinomycetes</taxon>
        <taxon>Mycobacteriales</taxon>
        <taxon>Hoyosellaceae</taxon>
        <taxon>Hoyosella</taxon>
    </lineage>
</organism>
<proteinExistence type="predicted"/>
<dbReference type="InterPro" id="IPR025877">
    <property type="entry name" value="MobA-like_NTP_Trfase"/>
</dbReference>
<keyword evidence="3" id="KW-1185">Reference proteome</keyword>
<dbReference type="SUPFAM" id="SSF53448">
    <property type="entry name" value="Nucleotide-diphospho-sugar transferases"/>
    <property type="match status" value="1"/>
</dbReference>
<dbReference type="Proteomes" id="UP000641514">
    <property type="component" value="Unassembled WGS sequence"/>
</dbReference>
<dbReference type="Gene3D" id="3.90.550.10">
    <property type="entry name" value="Spore Coat Polysaccharide Biosynthesis Protein SpsA, Chain A"/>
    <property type="match status" value="1"/>
</dbReference>
<dbReference type="InterPro" id="IPR029044">
    <property type="entry name" value="Nucleotide-diphossugar_trans"/>
</dbReference>
<dbReference type="AlphaFoldDB" id="A0A916U8I0"/>
<evidence type="ECO:0000259" key="1">
    <source>
        <dbReference type="Pfam" id="PF12804"/>
    </source>
</evidence>